<proteinExistence type="predicted"/>
<evidence type="ECO:0000313" key="1">
    <source>
        <dbReference type="EMBL" id="CAG8657474.1"/>
    </source>
</evidence>
<reference evidence="1" key="1">
    <citation type="submission" date="2021-06" db="EMBL/GenBank/DDBJ databases">
        <authorList>
            <person name="Kallberg Y."/>
            <person name="Tangrot J."/>
            <person name="Rosling A."/>
        </authorList>
    </citation>
    <scope>NUCLEOTIDE SEQUENCE</scope>
    <source>
        <strain evidence="1">AU212A</strain>
    </source>
</reference>
<name>A0ACA9NHA0_9GLOM</name>
<protein>
    <submittedName>
        <fullName evidence="1">9350_t:CDS:1</fullName>
    </submittedName>
</protein>
<dbReference type="EMBL" id="CAJVPM010025326">
    <property type="protein sequence ID" value="CAG8657474.1"/>
    <property type="molecule type" value="Genomic_DNA"/>
</dbReference>
<evidence type="ECO:0000313" key="2">
    <source>
        <dbReference type="Proteomes" id="UP000789860"/>
    </source>
</evidence>
<sequence length="72" mass="8347">QKTIANDLFRLIDSIQISSTKNSQECYNDNENFSDSTITEITEISKILINDIENIDPHSIHRRNTTRVHNKC</sequence>
<dbReference type="Proteomes" id="UP000789860">
    <property type="component" value="Unassembled WGS sequence"/>
</dbReference>
<organism evidence="1 2">
    <name type="scientific">Scutellospora calospora</name>
    <dbReference type="NCBI Taxonomy" id="85575"/>
    <lineage>
        <taxon>Eukaryota</taxon>
        <taxon>Fungi</taxon>
        <taxon>Fungi incertae sedis</taxon>
        <taxon>Mucoromycota</taxon>
        <taxon>Glomeromycotina</taxon>
        <taxon>Glomeromycetes</taxon>
        <taxon>Diversisporales</taxon>
        <taxon>Gigasporaceae</taxon>
        <taxon>Scutellospora</taxon>
    </lineage>
</organism>
<comment type="caution">
    <text evidence="1">The sequence shown here is derived from an EMBL/GenBank/DDBJ whole genome shotgun (WGS) entry which is preliminary data.</text>
</comment>
<feature type="non-terminal residue" evidence="1">
    <location>
        <position position="1"/>
    </location>
</feature>
<keyword evidence="2" id="KW-1185">Reference proteome</keyword>
<accession>A0ACA9NHA0</accession>
<gene>
    <name evidence="1" type="ORF">SCALOS_LOCUS8903</name>
</gene>